<dbReference type="InterPro" id="IPR000477">
    <property type="entry name" value="RT_dom"/>
</dbReference>
<feature type="domain" description="Reverse transcriptase" evidence="1">
    <location>
        <begin position="30"/>
        <end position="150"/>
    </location>
</feature>
<dbReference type="Proteomes" id="UP000499080">
    <property type="component" value="Unassembled WGS sequence"/>
</dbReference>
<sequence length="182" mass="21372">MHDFAGYRERFYFYWNHVKQLLVKNRIPPKISRILQNFLTDRMVLLTKGDTWEYNQRVLQSSSSGPALWLLVINKVLVEASKKFAKCEDIKIQAYSDDIAILMKAIASYHFASKAGPIMAIMESWGSRFNLRFSITKCKYTMFKCVKTITHLPAIKLYNERLGYTRSYLGLYFDPNFCFILH</sequence>
<evidence type="ECO:0000259" key="1">
    <source>
        <dbReference type="Pfam" id="PF00078"/>
    </source>
</evidence>
<dbReference type="Pfam" id="PF00078">
    <property type="entry name" value="RVT_1"/>
    <property type="match status" value="1"/>
</dbReference>
<protein>
    <recommendedName>
        <fullName evidence="1">Reverse transcriptase domain-containing protein</fullName>
    </recommendedName>
</protein>
<dbReference type="AlphaFoldDB" id="A0A4Y2IRM6"/>
<keyword evidence="3" id="KW-1185">Reference proteome</keyword>
<name>A0A4Y2IRM6_ARAVE</name>
<reference evidence="2 3" key="1">
    <citation type="journal article" date="2019" name="Sci. Rep.">
        <title>Orb-weaving spider Araneus ventricosus genome elucidates the spidroin gene catalogue.</title>
        <authorList>
            <person name="Kono N."/>
            <person name="Nakamura H."/>
            <person name="Ohtoshi R."/>
            <person name="Moran D.A.P."/>
            <person name="Shinohara A."/>
            <person name="Yoshida Y."/>
            <person name="Fujiwara M."/>
            <person name="Mori M."/>
            <person name="Tomita M."/>
            <person name="Arakawa K."/>
        </authorList>
    </citation>
    <scope>NUCLEOTIDE SEQUENCE [LARGE SCALE GENOMIC DNA]</scope>
</reference>
<evidence type="ECO:0000313" key="2">
    <source>
        <dbReference type="EMBL" id="GBM79596.1"/>
    </source>
</evidence>
<proteinExistence type="predicted"/>
<gene>
    <name evidence="2" type="ORF">AVEN_11404_1</name>
</gene>
<organism evidence="2 3">
    <name type="scientific">Araneus ventricosus</name>
    <name type="common">Orbweaver spider</name>
    <name type="synonym">Epeira ventricosa</name>
    <dbReference type="NCBI Taxonomy" id="182803"/>
    <lineage>
        <taxon>Eukaryota</taxon>
        <taxon>Metazoa</taxon>
        <taxon>Ecdysozoa</taxon>
        <taxon>Arthropoda</taxon>
        <taxon>Chelicerata</taxon>
        <taxon>Arachnida</taxon>
        <taxon>Araneae</taxon>
        <taxon>Araneomorphae</taxon>
        <taxon>Entelegynae</taxon>
        <taxon>Araneoidea</taxon>
        <taxon>Araneidae</taxon>
        <taxon>Araneus</taxon>
    </lineage>
</organism>
<accession>A0A4Y2IRM6</accession>
<comment type="caution">
    <text evidence="2">The sequence shown here is derived from an EMBL/GenBank/DDBJ whole genome shotgun (WGS) entry which is preliminary data.</text>
</comment>
<dbReference type="EMBL" id="BGPR01002829">
    <property type="protein sequence ID" value="GBM79596.1"/>
    <property type="molecule type" value="Genomic_DNA"/>
</dbReference>
<evidence type="ECO:0000313" key="3">
    <source>
        <dbReference type="Proteomes" id="UP000499080"/>
    </source>
</evidence>